<dbReference type="OrthoDB" id="9775794at2"/>
<proteinExistence type="inferred from homology"/>
<dbReference type="InterPro" id="IPR029045">
    <property type="entry name" value="ClpP/crotonase-like_dom_sf"/>
</dbReference>
<keyword evidence="4" id="KW-1185">Reference proteome</keyword>
<dbReference type="STRING" id="137658.SAMN05216186_12926"/>
<sequence length="255" mass="27053">MSIRIEKNGPVTTLIIDRPAVRNAVDRPTAEALAAALRAFEADEHARVAVLTGAGGTFCAGADLAAVAESGERRNRLEPDGDGPMGPSRMQLSKPLIAAIEGYAVAGGLELALLADLRVLAEDAVLGVFCRRFGVPLIDGGTVRLPRIVGQGRALDLILTGRPVGADEALRMGLANRVVTRGEARQEAEALAAEIAAFPQRCLLADRASVYAQWELPFDEALRNEFRGGMTVIESGETETGARRFAEGQGRHGKF</sequence>
<evidence type="ECO:0000256" key="1">
    <source>
        <dbReference type="ARBA" id="ARBA00005254"/>
    </source>
</evidence>
<gene>
    <name evidence="3" type="ORF">SAMN05216186_12926</name>
</gene>
<comment type="similarity">
    <text evidence="1 2">Belongs to the enoyl-CoA hydratase/isomerase family.</text>
</comment>
<protein>
    <submittedName>
        <fullName evidence="3">Enoyl-CoA hydratase</fullName>
    </submittedName>
</protein>
<dbReference type="Gene3D" id="3.90.226.10">
    <property type="entry name" value="2-enoyl-CoA Hydratase, Chain A, domain 1"/>
    <property type="match status" value="1"/>
</dbReference>
<dbReference type="InterPro" id="IPR018376">
    <property type="entry name" value="Enoyl-CoA_hyd/isom_CS"/>
</dbReference>
<dbReference type="PANTHER" id="PTHR43802">
    <property type="entry name" value="ENOYL-COA HYDRATASE"/>
    <property type="match status" value="1"/>
</dbReference>
<evidence type="ECO:0000313" key="4">
    <source>
        <dbReference type="Proteomes" id="UP000198706"/>
    </source>
</evidence>
<dbReference type="RefSeq" id="WP_084335645.1">
    <property type="nucleotide sequence ID" value="NZ_FNFD01000029.1"/>
</dbReference>
<name>A0A1G9MHW0_9PSED</name>
<dbReference type="CDD" id="cd06558">
    <property type="entry name" value="crotonase-like"/>
    <property type="match status" value="1"/>
</dbReference>
<dbReference type="Proteomes" id="UP000198706">
    <property type="component" value="Unassembled WGS sequence"/>
</dbReference>
<reference evidence="3 4" key="1">
    <citation type="submission" date="2016-10" db="EMBL/GenBank/DDBJ databases">
        <authorList>
            <person name="de Groot N.N."/>
        </authorList>
    </citation>
    <scope>NUCLEOTIDE SEQUENCE [LARGE SCALE GENOMIC DNA]</scope>
    <source>
        <strain evidence="3 4">JCM 21544</strain>
    </source>
</reference>
<evidence type="ECO:0000313" key="3">
    <source>
        <dbReference type="EMBL" id="SDL73848.1"/>
    </source>
</evidence>
<dbReference type="PANTHER" id="PTHR43802:SF1">
    <property type="entry name" value="IP11341P-RELATED"/>
    <property type="match status" value="1"/>
</dbReference>
<dbReference type="InterPro" id="IPR001753">
    <property type="entry name" value="Enoyl-CoA_hydra/iso"/>
</dbReference>
<dbReference type="Gene3D" id="1.10.287.2460">
    <property type="match status" value="1"/>
</dbReference>
<dbReference type="Pfam" id="PF00378">
    <property type="entry name" value="ECH_1"/>
    <property type="match status" value="1"/>
</dbReference>
<accession>A0A1G9MHW0</accession>
<organism evidence="3 4">
    <name type="scientific">Pseudomonas indica</name>
    <dbReference type="NCBI Taxonomy" id="137658"/>
    <lineage>
        <taxon>Bacteria</taxon>
        <taxon>Pseudomonadati</taxon>
        <taxon>Pseudomonadota</taxon>
        <taxon>Gammaproteobacteria</taxon>
        <taxon>Pseudomonadales</taxon>
        <taxon>Pseudomonadaceae</taxon>
        <taxon>Pseudomonas</taxon>
    </lineage>
</organism>
<dbReference type="PROSITE" id="PS00166">
    <property type="entry name" value="ENOYL_COA_HYDRATASE"/>
    <property type="match status" value="1"/>
</dbReference>
<dbReference type="NCBIfam" id="NF006108">
    <property type="entry name" value="PRK08259.1"/>
    <property type="match status" value="1"/>
</dbReference>
<dbReference type="GO" id="GO:0003824">
    <property type="term" value="F:catalytic activity"/>
    <property type="evidence" value="ECO:0007669"/>
    <property type="project" value="InterPro"/>
</dbReference>
<dbReference type="AlphaFoldDB" id="A0A1G9MHW0"/>
<dbReference type="SUPFAM" id="SSF52096">
    <property type="entry name" value="ClpP/crotonase"/>
    <property type="match status" value="1"/>
</dbReference>
<evidence type="ECO:0000256" key="2">
    <source>
        <dbReference type="RuleBase" id="RU003707"/>
    </source>
</evidence>
<dbReference type="EMBL" id="FNFD01000029">
    <property type="protein sequence ID" value="SDL73848.1"/>
    <property type="molecule type" value="Genomic_DNA"/>
</dbReference>